<accession>W5TEK9</accession>
<evidence type="ECO:0000313" key="2">
    <source>
        <dbReference type="Proteomes" id="UP000019150"/>
    </source>
</evidence>
<proteinExistence type="predicted"/>
<dbReference type="PATRIC" id="fig|1415166.3.peg.881"/>
<dbReference type="AlphaFoldDB" id="W5TEK9"/>
<organism evidence="1 2">
    <name type="scientific">Nocardia nova SH22a</name>
    <dbReference type="NCBI Taxonomy" id="1415166"/>
    <lineage>
        <taxon>Bacteria</taxon>
        <taxon>Bacillati</taxon>
        <taxon>Actinomycetota</taxon>
        <taxon>Actinomycetes</taxon>
        <taxon>Mycobacteriales</taxon>
        <taxon>Nocardiaceae</taxon>
        <taxon>Nocardia</taxon>
    </lineage>
</organism>
<sequence length="82" mass="8796">MGSAAFEQLGPHGKEAVVTTEAVIEARAAARTRVEVLLDQMAIKFGALPDAVVQRVWSADADQVRGWAARVLTALTLDEMFA</sequence>
<name>W5TEK9_9NOCA</name>
<dbReference type="EMBL" id="CP006850">
    <property type="protein sequence ID" value="AHH15681.1"/>
    <property type="molecule type" value="Genomic_DNA"/>
</dbReference>
<protein>
    <submittedName>
        <fullName evidence="1">Uncharacterized protein</fullName>
    </submittedName>
</protein>
<gene>
    <name evidence="1" type="ORF">NONO_c08740</name>
</gene>
<dbReference type="eggNOG" id="COG5464">
    <property type="taxonomic scope" value="Bacteria"/>
</dbReference>
<dbReference type="Proteomes" id="UP000019150">
    <property type="component" value="Chromosome"/>
</dbReference>
<evidence type="ECO:0000313" key="1">
    <source>
        <dbReference type="EMBL" id="AHH15681.1"/>
    </source>
</evidence>
<dbReference type="HOGENOM" id="CLU_2554875_0_0_11"/>
<keyword evidence="2" id="KW-1185">Reference proteome</keyword>
<reference evidence="1 2" key="1">
    <citation type="journal article" date="2014" name="Appl. Environ. Microbiol.">
        <title>Insights into the Microbial Degradation of Rubber and Gutta-Percha by Analysis of the Complete Genome of Nocardia nova SH22a.</title>
        <authorList>
            <person name="Luo Q."/>
            <person name="Hiessl S."/>
            <person name="Poehlein A."/>
            <person name="Daniel R."/>
            <person name="Steinbuchel A."/>
        </authorList>
    </citation>
    <scope>NUCLEOTIDE SEQUENCE [LARGE SCALE GENOMIC DNA]</scope>
    <source>
        <strain evidence="1">SH22a</strain>
    </source>
</reference>
<dbReference type="KEGG" id="nno:NONO_c08740"/>
<dbReference type="STRING" id="1415166.NONO_c08740"/>